<organism evidence="1 2">
    <name type="scientific">Lachnobacterium bovis DSM 14045</name>
    <dbReference type="NCBI Taxonomy" id="1122142"/>
    <lineage>
        <taxon>Bacteria</taxon>
        <taxon>Bacillati</taxon>
        <taxon>Bacillota</taxon>
        <taxon>Clostridia</taxon>
        <taxon>Lachnospirales</taxon>
        <taxon>Lachnospiraceae</taxon>
        <taxon>Lachnobacterium</taxon>
    </lineage>
</organism>
<dbReference type="OrthoDB" id="1767213at2"/>
<proteinExistence type="predicted"/>
<dbReference type="RefSeq" id="WP_074716753.1">
    <property type="nucleotide sequence ID" value="NZ_FNPG01000010.1"/>
</dbReference>
<keyword evidence="2" id="KW-1185">Reference proteome</keyword>
<dbReference type="EMBL" id="FNPG01000010">
    <property type="protein sequence ID" value="SDY21224.1"/>
    <property type="molecule type" value="Genomic_DNA"/>
</dbReference>
<name>A0A1H3I2K6_9FIRM</name>
<dbReference type="AlphaFoldDB" id="A0A1H3I2K6"/>
<evidence type="ECO:0008006" key="3">
    <source>
        <dbReference type="Google" id="ProtNLM"/>
    </source>
</evidence>
<evidence type="ECO:0000313" key="2">
    <source>
        <dbReference type="Proteomes" id="UP000183918"/>
    </source>
</evidence>
<dbReference type="STRING" id="1122142.SAMN02910414_01032"/>
<gene>
    <name evidence="1" type="ORF">SAMN02910414_01032</name>
</gene>
<reference evidence="1 2" key="1">
    <citation type="submission" date="2016-10" db="EMBL/GenBank/DDBJ databases">
        <authorList>
            <person name="de Groot N.N."/>
        </authorList>
    </citation>
    <scope>NUCLEOTIDE SEQUENCE [LARGE SCALE GENOMIC DNA]</scope>
    <source>
        <strain evidence="1 2">DSM 14045</strain>
    </source>
</reference>
<dbReference type="Proteomes" id="UP000183918">
    <property type="component" value="Unassembled WGS sequence"/>
</dbReference>
<evidence type="ECO:0000313" key="1">
    <source>
        <dbReference type="EMBL" id="SDY21224.1"/>
    </source>
</evidence>
<sequence length="144" mass="16439">MQKQQFLFNTDGKTCKICGRPLAEDSEDTLCPICKEHELFQEVKNFIRENDVNEFEVSSEFDIPLGKVKKWIREGRIEYRDTPTVGKASRLRNLKCEQCGKAISFGALCPQCLKKQNAKGVGLNIPNPKENNASMHFLDTEDKK</sequence>
<accession>A0A1H3I2K6</accession>
<protein>
    <recommendedName>
        <fullName evidence="3">Flagellar operon protein TIGR03826</fullName>
    </recommendedName>
</protein>